<dbReference type="SUPFAM" id="SSF56436">
    <property type="entry name" value="C-type lectin-like"/>
    <property type="match status" value="1"/>
</dbReference>
<dbReference type="OrthoDB" id="9768004at2"/>
<dbReference type="PROSITE" id="PS51257">
    <property type="entry name" value="PROKAR_LIPOPROTEIN"/>
    <property type="match status" value="1"/>
</dbReference>
<dbReference type="AlphaFoldDB" id="A0A158GCF5"/>
<gene>
    <name evidence="3" type="ORF">AWB64_02516</name>
</gene>
<dbReference type="Proteomes" id="UP000054893">
    <property type="component" value="Unassembled WGS sequence"/>
</dbReference>
<proteinExistence type="predicted"/>
<dbReference type="InterPro" id="IPR042095">
    <property type="entry name" value="SUMF_sf"/>
</dbReference>
<reference evidence="3 4" key="1">
    <citation type="submission" date="2016-01" db="EMBL/GenBank/DDBJ databases">
        <authorList>
            <person name="Oliw E.H."/>
        </authorList>
    </citation>
    <scope>NUCLEOTIDE SEQUENCE [LARGE SCALE GENOMIC DNA]</scope>
    <source>
        <strain evidence="3">LMG 22029</strain>
    </source>
</reference>
<keyword evidence="3" id="KW-0418">Kinase</keyword>
<sequence>MGYPSYRACGTSRAFAVLSTSLLLSCSAFAQKIDVNAPADKDRLIREITTPSPHKSTWEHLSMVLKWGRGKPYDDTVGIIQDYFKTLPPPGSDELAKFRQKLQGELVFVSGGEFLMGDFGPHKSPEKLPYSANEGAAPAHAVTLDSYSILKHRVTYADYDLYTRANKLPPAAISKAEYLEFRFPDYPVAYVTWRQSRDFCSWLGQVTSMKFDLPTEAQWEYAARSRGELWVIPSTAVPVVDGKYNLEQLDGIIDKMEGNGTSPEPLISRPVGTYGDNKIGVSDVFGRGREWTRDWFDKTYYSHSAAHDPRGPEAGGLRTVRFATSSRTRLVIDRAGLAPDTEKSDLGFRCVLNQTEPAGR</sequence>
<protein>
    <submittedName>
        <fullName evidence="3">Serine/threonine kinase</fullName>
    </submittedName>
</protein>
<dbReference type="InterPro" id="IPR005532">
    <property type="entry name" value="SUMF_dom"/>
</dbReference>
<organism evidence="3 4">
    <name type="scientific">Caballeronia sordidicola</name>
    <name type="common">Burkholderia sordidicola</name>
    <dbReference type="NCBI Taxonomy" id="196367"/>
    <lineage>
        <taxon>Bacteria</taxon>
        <taxon>Pseudomonadati</taxon>
        <taxon>Pseudomonadota</taxon>
        <taxon>Betaproteobacteria</taxon>
        <taxon>Burkholderiales</taxon>
        <taxon>Burkholderiaceae</taxon>
        <taxon>Caballeronia</taxon>
    </lineage>
</organism>
<keyword evidence="1" id="KW-0732">Signal</keyword>
<dbReference type="InterPro" id="IPR016187">
    <property type="entry name" value="CTDL_fold"/>
</dbReference>
<dbReference type="GO" id="GO:0120147">
    <property type="term" value="F:formylglycine-generating oxidase activity"/>
    <property type="evidence" value="ECO:0007669"/>
    <property type="project" value="TreeGrafter"/>
</dbReference>
<dbReference type="EMBL" id="FCOC02000006">
    <property type="protein sequence ID" value="SAL29521.1"/>
    <property type="molecule type" value="Genomic_DNA"/>
</dbReference>
<evidence type="ECO:0000313" key="4">
    <source>
        <dbReference type="Proteomes" id="UP000054893"/>
    </source>
</evidence>
<feature type="domain" description="Sulfatase-modifying factor enzyme-like" evidence="2">
    <location>
        <begin position="105"/>
        <end position="351"/>
    </location>
</feature>
<dbReference type="PANTHER" id="PTHR23150:SF19">
    <property type="entry name" value="FORMYLGLYCINE-GENERATING ENZYME"/>
    <property type="match status" value="1"/>
</dbReference>
<evidence type="ECO:0000313" key="3">
    <source>
        <dbReference type="EMBL" id="SAL29521.1"/>
    </source>
</evidence>
<evidence type="ECO:0000256" key="1">
    <source>
        <dbReference type="SAM" id="SignalP"/>
    </source>
</evidence>
<dbReference type="Gene3D" id="3.90.1580.10">
    <property type="entry name" value="paralog of FGE (formylglycine-generating enzyme)"/>
    <property type="match status" value="1"/>
</dbReference>
<feature type="signal peptide" evidence="1">
    <location>
        <begin position="1"/>
        <end position="30"/>
    </location>
</feature>
<dbReference type="RefSeq" id="WP_060819282.1">
    <property type="nucleotide sequence ID" value="NZ_FCOC02000006.1"/>
</dbReference>
<dbReference type="GO" id="GO:0016301">
    <property type="term" value="F:kinase activity"/>
    <property type="evidence" value="ECO:0007669"/>
    <property type="project" value="UniProtKB-KW"/>
</dbReference>
<name>A0A158GCF5_CABSO</name>
<dbReference type="PANTHER" id="PTHR23150">
    <property type="entry name" value="SULFATASE MODIFYING FACTOR 1, 2"/>
    <property type="match status" value="1"/>
</dbReference>
<evidence type="ECO:0000259" key="2">
    <source>
        <dbReference type="Pfam" id="PF03781"/>
    </source>
</evidence>
<dbReference type="Pfam" id="PF03781">
    <property type="entry name" value="FGE-sulfatase"/>
    <property type="match status" value="1"/>
</dbReference>
<feature type="chain" id="PRO_5007810346" evidence="1">
    <location>
        <begin position="31"/>
        <end position="360"/>
    </location>
</feature>
<accession>A0A158GCF5</accession>
<dbReference type="InterPro" id="IPR051043">
    <property type="entry name" value="Sulfatase_Mod_Factor_Kinase"/>
</dbReference>
<keyword evidence="3" id="KW-0808">Transferase</keyword>